<name>A0ABN3WW42_STRTU</name>
<accession>A0ABN3WW42</accession>
<evidence type="ECO:0000313" key="3">
    <source>
        <dbReference type="EMBL" id="GAA2927248.1"/>
    </source>
</evidence>
<keyword evidence="2" id="KW-1133">Transmembrane helix</keyword>
<dbReference type="RefSeq" id="WP_344962972.1">
    <property type="nucleotide sequence ID" value="NZ_BAAAXZ010000090.1"/>
</dbReference>
<dbReference type="EMBL" id="BAAAXZ010000090">
    <property type="protein sequence ID" value="GAA2927248.1"/>
    <property type="molecule type" value="Genomic_DNA"/>
</dbReference>
<proteinExistence type="predicted"/>
<organism evidence="3 4">
    <name type="scientific">Streptomyces thioluteus</name>
    <dbReference type="NCBI Taxonomy" id="66431"/>
    <lineage>
        <taxon>Bacteria</taxon>
        <taxon>Bacillati</taxon>
        <taxon>Actinomycetota</taxon>
        <taxon>Actinomycetes</taxon>
        <taxon>Kitasatosporales</taxon>
        <taxon>Streptomycetaceae</taxon>
        <taxon>Streptomyces</taxon>
    </lineage>
</organism>
<feature type="transmembrane region" description="Helical" evidence="2">
    <location>
        <begin position="135"/>
        <end position="154"/>
    </location>
</feature>
<keyword evidence="4" id="KW-1185">Reference proteome</keyword>
<reference evidence="3 4" key="1">
    <citation type="journal article" date="2019" name="Int. J. Syst. Evol. Microbiol.">
        <title>The Global Catalogue of Microorganisms (GCM) 10K type strain sequencing project: providing services to taxonomists for standard genome sequencing and annotation.</title>
        <authorList>
            <consortium name="The Broad Institute Genomics Platform"/>
            <consortium name="The Broad Institute Genome Sequencing Center for Infectious Disease"/>
            <person name="Wu L."/>
            <person name="Ma J."/>
        </authorList>
    </citation>
    <scope>NUCLEOTIDE SEQUENCE [LARGE SCALE GENOMIC DNA]</scope>
    <source>
        <strain evidence="3 4">JCM 4087</strain>
    </source>
</reference>
<protein>
    <recommendedName>
        <fullName evidence="5">Integral membrane protein</fullName>
    </recommendedName>
</protein>
<evidence type="ECO:0008006" key="5">
    <source>
        <dbReference type="Google" id="ProtNLM"/>
    </source>
</evidence>
<feature type="transmembrane region" description="Helical" evidence="2">
    <location>
        <begin position="81"/>
        <end position="100"/>
    </location>
</feature>
<feature type="transmembrane region" description="Helical" evidence="2">
    <location>
        <begin position="46"/>
        <end position="69"/>
    </location>
</feature>
<keyword evidence="2" id="KW-0472">Membrane</keyword>
<evidence type="ECO:0000256" key="1">
    <source>
        <dbReference type="SAM" id="MobiDB-lite"/>
    </source>
</evidence>
<evidence type="ECO:0000256" key="2">
    <source>
        <dbReference type="SAM" id="Phobius"/>
    </source>
</evidence>
<dbReference type="Proteomes" id="UP001501102">
    <property type="component" value="Unassembled WGS sequence"/>
</dbReference>
<sequence>MSSKQSASKSARKNASREREQTREQTRGPGKAAAAPEPAGERPARLTAAAVLTGLEGAALAAGGVYMLVMGLLGKPDSPQQAELGGLTVLALALLPLLAARGLWQRRRWSRGPALITQLMAFPVAWTLFSTGGGMVAAGVLLALAALATLALLVNPTATEALGIGPGASS</sequence>
<feature type="region of interest" description="Disordered" evidence="1">
    <location>
        <begin position="1"/>
        <end position="43"/>
    </location>
</feature>
<feature type="compositionally biased region" description="Low complexity" evidence="1">
    <location>
        <begin position="27"/>
        <end position="38"/>
    </location>
</feature>
<evidence type="ECO:0000313" key="4">
    <source>
        <dbReference type="Proteomes" id="UP001501102"/>
    </source>
</evidence>
<feature type="compositionally biased region" description="Basic and acidic residues" evidence="1">
    <location>
        <begin position="15"/>
        <end position="26"/>
    </location>
</feature>
<keyword evidence="2" id="KW-0812">Transmembrane</keyword>
<comment type="caution">
    <text evidence="3">The sequence shown here is derived from an EMBL/GenBank/DDBJ whole genome shotgun (WGS) entry which is preliminary data.</text>
</comment>
<gene>
    <name evidence="3" type="ORF">GCM10020221_24020</name>
</gene>